<protein>
    <recommendedName>
        <fullName evidence="3">PilN domain-containing protein</fullName>
    </recommendedName>
</protein>
<reference evidence="2" key="1">
    <citation type="journal article" date="2019" name="Int. J. Syst. Evol. Microbiol.">
        <title>The Global Catalogue of Microorganisms (GCM) 10K type strain sequencing project: providing services to taxonomists for standard genome sequencing and annotation.</title>
        <authorList>
            <consortium name="The Broad Institute Genomics Platform"/>
            <consortium name="The Broad Institute Genome Sequencing Center for Infectious Disease"/>
            <person name="Wu L."/>
            <person name="Ma J."/>
        </authorList>
    </citation>
    <scope>NUCLEOTIDE SEQUENCE [LARGE SCALE GENOMIC DNA]</scope>
    <source>
        <strain evidence="2">NBRC 108730</strain>
    </source>
</reference>
<dbReference type="Pfam" id="PF05137">
    <property type="entry name" value="PilN"/>
    <property type="match status" value="1"/>
</dbReference>
<proteinExistence type="predicted"/>
<evidence type="ECO:0008006" key="3">
    <source>
        <dbReference type="Google" id="ProtNLM"/>
    </source>
</evidence>
<dbReference type="EMBL" id="BSUZ01000001">
    <property type="protein sequence ID" value="GMA85124.1"/>
    <property type="molecule type" value="Genomic_DNA"/>
</dbReference>
<sequence>MSARTLKKVQAGLGGGLVLLVVALGGGFVLANQDRAHAADDLAVEQTHTQQLLNDQQKYADVPRTIAAIESAEISRETAMSQDVEWYRQATNFALSVPSDVWFRNVSFALTSATAAPAATAATTGVPTTTTAGSAAPIATISVEGSALEHVDVAAWLDTLARQPGVVDPTFSQSTQRLVGKKTVVDFTSSATVTSEDLSHRYDRKQG</sequence>
<comment type="caution">
    <text evidence="1">The sequence shown here is derived from an EMBL/GenBank/DDBJ whole genome shotgun (WGS) entry which is preliminary data.</text>
</comment>
<name>A0ABQ6JBE6_9ACTN</name>
<evidence type="ECO:0000313" key="2">
    <source>
        <dbReference type="Proteomes" id="UP001157017"/>
    </source>
</evidence>
<keyword evidence="2" id="KW-1185">Reference proteome</keyword>
<dbReference type="Proteomes" id="UP001157017">
    <property type="component" value="Unassembled WGS sequence"/>
</dbReference>
<evidence type="ECO:0000313" key="1">
    <source>
        <dbReference type="EMBL" id="GMA85124.1"/>
    </source>
</evidence>
<accession>A0ABQ6JBE6</accession>
<dbReference type="InterPro" id="IPR007813">
    <property type="entry name" value="PilN"/>
</dbReference>
<organism evidence="1 2">
    <name type="scientific">Angustibacter aerolatus</name>
    <dbReference type="NCBI Taxonomy" id="1162965"/>
    <lineage>
        <taxon>Bacteria</taxon>
        <taxon>Bacillati</taxon>
        <taxon>Actinomycetota</taxon>
        <taxon>Actinomycetes</taxon>
        <taxon>Kineosporiales</taxon>
        <taxon>Kineosporiaceae</taxon>
    </lineage>
</organism>
<gene>
    <name evidence="1" type="ORF">GCM10025868_03740</name>
</gene>